<accession>A0ABS1U9J4</accession>
<dbReference type="PROSITE" id="PS51186">
    <property type="entry name" value="GNAT"/>
    <property type="match status" value="1"/>
</dbReference>
<comment type="caution">
    <text evidence="2">The sequence shown here is derived from an EMBL/GenBank/DDBJ whole genome shotgun (WGS) entry which is preliminary data.</text>
</comment>
<proteinExistence type="predicted"/>
<dbReference type="EMBL" id="JAETWB010000025">
    <property type="protein sequence ID" value="MBL6081358.1"/>
    <property type="molecule type" value="Genomic_DNA"/>
</dbReference>
<organism evidence="2 3">
    <name type="scientific">Belnapia arida</name>
    <dbReference type="NCBI Taxonomy" id="2804533"/>
    <lineage>
        <taxon>Bacteria</taxon>
        <taxon>Pseudomonadati</taxon>
        <taxon>Pseudomonadota</taxon>
        <taxon>Alphaproteobacteria</taxon>
        <taxon>Acetobacterales</taxon>
        <taxon>Roseomonadaceae</taxon>
        <taxon>Belnapia</taxon>
    </lineage>
</organism>
<dbReference type="RefSeq" id="WP_202834581.1">
    <property type="nucleotide sequence ID" value="NZ_JAETWB010000025.1"/>
</dbReference>
<evidence type="ECO:0000259" key="1">
    <source>
        <dbReference type="PROSITE" id="PS51186"/>
    </source>
</evidence>
<sequence>MSITYRPATADDLVPATKIVQQAFSDLRQRHAVNLPTNLSPPLFQTFCLTENPEGLWVAEYDGAVVGLGLSWICGAFWYLSQLFIRPDLQASGVGQGLMARTLELAAHHGATNRALITLGYNMKSAGLYLRNGLFPREPLFRLAAPAPSVRSRLSMSDCATVPIAQPEDWVGRLDEAVLGFRRQPHHRFLQGSGTVRAAQIEHAGRPVGYAYVAPTGHIGPLAIEPGTDARPVILAAIGSALESNPAQLSINVPGKAERALQTLLELGFRLEEPMVLMSAKPFGDWQHYLPRDPGYL</sequence>
<dbReference type="Proteomes" id="UP000660885">
    <property type="component" value="Unassembled WGS sequence"/>
</dbReference>
<dbReference type="InterPro" id="IPR016181">
    <property type="entry name" value="Acyl_CoA_acyltransferase"/>
</dbReference>
<feature type="domain" description="N-acetyltransferase" evidence="1">
    <location>
        <begin position="3"/>
        <end position="157"/>
    </location>
</feature>
<protein>
    <submittedName>
        <fullName evidence="2">GNAT family N-acetyltransferase</fullName>
    </submittedName>
</protein>
<dbReference type="SUPFAM" id="SSF55729">
    <property type="entry name" value="Acyl-CoA N-acyltransferases (Nat)"/>
    <property type="match status" value="1"/>
</dbReference>
<dbReference type="CDD" id="cd04301">
    <property type="entry name" value="NAT_SF"/>
    <property type="match status" value="1"/>
</dbReference>
<name>A0ABS1U9J4_9PROT</name>
<keyword evidence="3" id="KW-1185">Reference proteome</keyword>
<gene>
    <name evidence="2" type="ORF">JMJ56_25510</name>
</gene>
<reference evidence="2 3" key="1">
    <citation type="submission" date="2021-01" db="EMBL/GenBank/DDBJ databases">
        <title>Belnapia mucosa sp. nov. and Belnapia arida sp. nov., isolated from the Tabernas Desert (Almeria, Spain).</title>
        <authorList>
            <person name="Molina-Menor E."/>
            <person name="Vidal-Verdu A."/>
            <person name="Calonge A."/>
            <person name="Satari L."/>
            <person name="Pereto J."/>
            <person name="Porcar M."/>
        </authorList>
    </citation>
    <scope>NUCLEOTIDE SEQUENCE [LARGE SCALE GENOMIC DNA]</scope>
    <source>
        <strain evidence="2 3">T18</strain>
    </source>
</reference>
<dbReference type="Pfam" id="PF00583">
    <property type="entry name" value="Acetyltransf_1"/>
    <property type="match status" value="1"/>
</dbReference>
<evidence type="ECO:0000313" key="3">
    <source>
        <dbReference type="Proteomes" id="UP000660885"/>
    </source>
</evidence>
<dbReference type="InterPro" id="IPR000182">
    <property type="entry name" value="GNAT_dom"/>
</dbReference>
<evidence type="ECO:0000313" key="2">
    <source>
        <dbReference type="EMBL" id="MBL6081358.1"/>
    </source>
</evidence>
<dbReference type="Gene3D" id="3.40.630.30">
    <property type="match status" value="1"/>
</dbReference>